<accession>A0A7Y9WUL5</accession>
<evidence type="ECO:0000313" key="4">
    <source>
        <dbReference type="Proteomes" id="UP000540929"/>
    </source>
</evidence>
<organism evidence="3 4">
    <name type="scientific">Paraburkholderia bryophila</name>
    <dbReference type="NCBI Taxonomy" id="420952"/>
    <lineage>
        <taxon>Bacteria</taxon>
        <taxon>Pseudomonadati</taxon>
        <taxon>Pseudomonadota</taxon>
        <taxon>Betaproteobacteria</taxon>
        <taxon>Burkholderiales</taxon>
        <taxon>Burkholderiaceae</taxon>
        <taxon>Paraburkholderia</taxon>
    </lineage>
</organism>
<protein>
    <submittedName>
        <fullName evidence="3">NADP-dependent aldehyde dehydrogenase</fullName>
        <ecNumber evidence="3">1.2.1.4</ecNumber>
    </submittedName>
</protein>
<dbReference type="PANTHER" id="PTHR43353:SF3">
    <property type="entry name" value="ALDEHYDE DEHYDROGENASE-RELATED"/>
    <property type="match status" value="1"/>
</dbReference>
<dbReference type="SUPFAM" id="SSF53720">
    <property type="entry name" value="ALDH-like"/>
    <property type="match status" value="1"/>
</dbReference>
<feature type="domain" description="Aldehyde dehydrogenase" evidence="2">
    <location>
        <begin position="2"/>
        <end position="417"/>
    </location>
</feature>
<dbReference type="EMBL" id="JACCAS010000002">
    <property type="protein sequence ID" value="NYH26640.1"/>
    <property type="molecule type" value="Genomic_DNA"/>
</dbReference>
<dbReference type="Gene3D" id="3.40.605.10">
    <property type="entry name" value="Aldehyde Dehydrogenase, Chain A, domain 1"/>
    <property type="match status" value="1"/>
</dbReference>
<dbReference type="Proteomes" id="UP000540929">
    <property type="component" value="Unassembled WGS sequence"/>
</dbReference>
<dbReference type="Gene3D" id="3.40.309.10">
    <property type="entry name" value="Aldehyde Dehydrogenase, Chain A, domain 2"/>
    <property type="match status" value="1"/>
</dbReference>
<name>A0A7Y9WUL5_9BURK</name>
<dbReference type="CDD" id="cd07129">
    <property type="entry name" value="ALDH_KGSADH"/>
    <property type="match status" value="1"/>
</dbReference>
<dbReference type="PANTHER" id="PTHR43353">
    <property type="entry name" value="SUCCINATE-SEMIALDEHYDE DEHYDROGENASE, MITOCHONDRIAL"/>
    <property type="match status" value="1"/>
</dbReference>
<keyword evidence="1 3" id="KW-0560">Oxidoreductase</keyword>
<gene>
    <name evidence="3" type="ORF">GGD40_006211</name>
</gene>
<dbReference type="InterPro" id="IPR016163">
    <property type="entry name" value="Ald_DH_C"/>
</dbReference>
<evidence type="ECO:0000313" key="3">
    <source>
        <dbReference type="EMBL" id="NYH26640.1"/>
    </source>
</evidence>
<dbReference type="AlphaFoldDB" id="A0A7Y9WUL5"/>
<sequence>MQIQEHTAAQIQATVEAAARISDDWARSSAQTRAEFLRGLGDVLVDNRQELVRLADEESALGAVRLNAELDRTTFQLGAFADHIETGNAFALTDDEAIAGAPPVGRPRLTRVRVPLGPVAMFSASNFPLAFSVLGGDTASALAAGCPVVVKAHPGHPRLSRRVFELAQSVLAKQSLPQAVMGFVEGASVDVGVALVRNPDIAAVAFTGSFKGGKALWAEANSRPRPIPFYAELGSINPVVALPAALSAQAEELAQALAASIEFGSGQICTSPGVVVLIEGADADRFENALCDALQTRKTHTMLTPGVKRNFDAGVARLTRAPGVQTVLGAEQDSDDNAPPRPLLARTSAANFIADPTLREEVFGPACLVVRVKSADEIVNVLNAVGGSLTVTLWGAENDSADVRRITRCATQIAGRVLFSGVPTGVAVARSQQHGGPWPTSTEPFTTSVGYAAMDRFLRPVALQSAPAWLAELGGRPC</sequence>
<evidence type="ECO:0000259" key="2">
    <source>
        <dbReference type="Pfam" id="PF00171"/>
    </source>
</evidence>
<comment type="caution">
    <text evidence="3">The sequence shown here is derived from an EMBL/GenBank/DDBJ whole genome shotgun (WGS) entry which is preliminary data.</text>
</comment>
<dbReference type="InterPro" id="IPR050740">
    <property type="entry name" value="Aldehyde_DH_Superfamily"/>
</dbReference>
<dbReference type="InterPro" id="IPR016161">
    <property type="entry name" value="Ald_DH/histidinol_DH"/>
</dbReference>
<dbReference type="RefSeq" id="WP_179746134.1">
    <property type="nucleotide sequence ID" value="NZ_JACCAS010000002.1"/>
</dbReference>
<reference evidence="3 4" key="1">
    <citation type="submission" date="2020-07" db="EMBL/GenBank/DDBJ databases">
        <title>Exploring microbial biodiversity for novel pathways involved in the catabolism of aromatic compounds derived from lignin.</title>
        <authorList>
            <person name="Elkins J."/>
        </authorList>
    </citation>
    <scope>NUCLEOTIDE SEQUENCE [LARGE SCALE GENOMIC DNA]</scope>
    <source>
        <strain evidence="3 4">H2C3C</strain>
    </source>
</reference>
<dbReference type="InterPro" id="IPR044151">
    <property type="entry name" value="ALDH_KGSADH"/>
</dbReference>
<dbReference type="InterPro" id="IPR015590">
    <property type="entry name" value="Aldehyde_DH_dom"/>
</dbReference>
<dbReference type="Pfam" id="PF00171">
    <property type="entry name" value="Aldedh"/>
    <property type="match status" value="1"/>
</dbReference>
<dbReference type="GO" id="GO:0033721">
    <property type="term" value="F:aldehyde dehydrogenase (NADP+) activity"/>
    <property type="evidence" value="ECO:0007669"/>
    <property type="project" value="UniProtKB-EC"/>
</dbReference>
<evidence type="ECO:0000256" key="1">
    <source>
        <dbReference type="ARBA" id="ARBA00023002"/>
    </source>
</evidence>
<dbReference type="EC" id="1.2.1.4" evidence="3"/>
<dbReference type="InterPro" id="IPR016162">
    <property type="entry name" value="Ald_DH_N"/>
</dbReference>
<keyword evidence="4" id="KW-1185">Reference proteome</keyword>
<proteinExistence type="predicted"/>